<reference evidence="2" key="1">
    <citation type="submission" date="2021-03" db="EMBL/GenBank/DDBJ databases">
        <authorList>
            <consortium name="Genoscope - CEA"/>
            <person name="William W."/>
        </authorList>
    </citation>
    <scope>NUCLEOTIDE SEQUENCE</scope>
    <source>
        <strain evidence="2">Doubled-haploid Pahang</strain>
    </source>
</reference>
<feature type="domain" description="ACT" evidence="1">
    <location>
        <begin position="35"/>
        <end position="116"/>
    </location>
</feature>
<protein>
    <submittedName>
        <fullName evidence="2">(wild Malaysian banana) hypothetical protein</fullName>
    </submittedName>
</protein>
<dbReference type="Pfam" id="PF24931">
    <property type="entry name" value="ACT_ACR9_3rd"/>
    <property type="match status" value="1"/>
</dbReference>
<dbReference type="EMBL" id="HG996471">
    <property type="protein sequence ID" value="CAG1848331.1"/>
    <property type="molecule type" value="Genomic_DNA"/>
</dbReference>
<dbReference type="Pfam" id="PF24926">
    <property type="entry name" value="ACT_ACR9_C"/>
    <property type="match status" value="1"/>
</dbReference>
<evidence type="ECO:0000313" key="2">
    <source>
        <dbReference type="EMBL" id="CAG1848331.1"/>
    </source>
</evidence>
<sequence>MKIIDPEKQNLLGSCLRMEMLHPLRVMIANRGPDTELLVANPAELSGKRRPHVFYDAIHALKSARNLHFSAEIGRHSSSDRQWEVYRFILDDSRDFPLASSQATRQIVDRVRRTLMANTLQSCPPNPFMVPCIAFDLAALPRSNWDYRRSQAASEDYRSPLKLLMLLFAKKKNIS</sequence>
<dbReference type="InterPro" id="IPR056805">
    <property type="entry name" value="ACT_ACR9/10_C"/>
</dbReference>
<organism evidence="2">
    <name type="scientific">Musa acuminata subsp. malaccensis</name>
    <name type="common">Wild banana</name>
    <name type="synonym">Musa malaccensis</name>
    <dbReference type="NCBI Taxonomy" id="214687"/>
    <lineage>
        <taxon>Eukaryota</taxon>
        <taxon>Viridiplantae</taxon>
        <taxon>Streptophyta</taxon>
        <taxon>Embryophyta</taxon>
        <taxon>Tracheophyta</taxon>
        <taxon>Spermatophyta</taxon>
        <taxon>Magnoliopsida</taxon>
        <taxon>Liliopsida</taxon>
        <taxon>Zingiberales</taxon>
        <taxon>Musaceae</taxon>
        <taxon>Musa</taxon>
    </lineage>
</organism>
<name>A0A8D7AHZ6_MUSAM</name>
<proteinExistence type="predicted"/>
<dbReference type="AlphaFoldDB" id="A0A8D7AHZ6"/>
<evidence type="ECO:0000259" key="1">
    <source>
        <dbReference type="Pfam" id="PF24926"/>
    </source>
</evidence>
<accession>A0A8D7AHZ6</accession>
<gene>
    <name evidence="2" type="ORF">GSMUA_181260.1</name>
</gene>